<evidence type="ECO:0000256" key="5">
    <source>
        <dbReference type="PROSITE-ProRule" id="PRU00169"/>
    </source>
</evidence>
<evidence type="ECO:0000313" key="8">
    <source>
        <dbReference type="EMBL" id="GAA3969748.1"/>
    </source>
</evidence>
<dbReference type="InterPro" id="IPR001789">
    <property type="entry name" value="Sig_transdc_resp-reg_receiver"/>
</dbReference>
<dbReference type="EMBL" id="BAABBO010000012">
    <property type="protein sequence ID" value="GAA3969748.1"/>
    <property type="molecule type" value="Genomic_DNA"/>
</dbReference>
<keyword evidence="1" id="KW-0547">Nucleotide-binding</keyword>
<dbReference type="Gene3D" id="3.40.50.2300">
    <property type="match status" value="1"/>
</dbReference>
<dbReference type="SMART" id="SM00382">
    <property type="entry name" value="AAA"/>
    <property type="match status" value="1"/>
</dbReference>
<dbReference type="SUPFAM" id="SSF46689">
    <property type="entry name" value="Homeodomain-like"/>
    <property type="match status" value="1"/>
</dbReference>
<dbReference type="InterPro" id="IPR009057">
    <property type="entry name" value="Homeodomain-like_sf"/>
</dbReference>
<dbReference type="PROSITE" id="PS50045">
    <property type="entry name" value="SIGMA54_INTERACT_4"/>
    <property type="match status" value="1"/>
</dbReference>
<organism evidence="8 9">
    <name type="scientific">Allohahella marinimesophila</name>
    <dbReference type="NCBI Taxonomy" id="1054972"/>
    <lineage>
        <taxon>Bacteria</taxon>
        <taxon>Pseudomonadati</taxon>
        <taxon>Pseudomonadota</taxon>
        <taxon>Gammaproteobacteria</taxon>
        <taxon>Oceanospirillales</taxon>
        <taxon>Hahellaceae</taxon>
        <taxon>Allohahella</taxon>
    </lineage>
</organism>
<dbReference type="InterPro" id="IPR058031">
    <property type="entry name" value="AAA_lid_NorR"/>
</dbReference>
<feature type="domain" description="Response regulatory" evidence="7">
    <location>
        <begin position="3"/>
        <end position="117"/>
    </location>
</feature>
<evidence type="ECO:0000256" key="3">
    <source>
        <dbReference type="ARBA" id="ARBA00023015"/>
    </source>
</evidence>
<dbReference type="Pfam" id="PF25601">
    <property type="entry name" value="AAA_lid_14"/>
    <property type="match status" value="1"/>
</dbReference>
<dbReference type="PANTHER" id="PTHR32071">
    <property type="entry name" value="TRANSCRIPTIONAL REGULATORY PROTEIN"/>
    <property type="match status" value="1"/>
</dbReference>
<evidence type="ECO:0000256" key="2">
    <source>
        <dbReference type="ARBA" id="ARBA00022840"/>
    </source>
</evidence>
<dbReference type="PROSITE" id="PS50110">
    <property type="entry name" value="RESPONSE_REGULATORY"/>
    <property type="match status" value="1"/>
</dbReference>
<dbReference type="Gene3D" id="1.10.8.60">
    <property type="match status" value="1"/>
</dbReference>
<dbReference type="InterPro" id="IPR002078">
    <property type="entry name" value="Sigma_54_int"/>
</dbReference>
<accession>A0ABP7PQS6</accession>
<evidence type="ECO:0000256" key="1">
    <source>
        <dbReference type="ARBA" id="ARBA00022741"/>
    </source>
</evidence>
<evidence type="ECO:0000313" key="9">
    <source>
        <dbReference type="Proteomes" id="UP001501337"/>
    </source>
</evidence>
<feature type="modified residue" description="4-aspartylphosphate" evidence="5">
    <location>
        <position position="52"/>
    </location>
</feature>
<dbReference type="SUPFAM" id="SSF52172">
    <property type="entry name" value="CheY-like"/>
    <property type="match status" value="1"/>
</dbReference>
<dbReference type="SMART" id="SM00448">
    <property type="entry name" value="REC"/>
    <property type="match status" value="1"/>
</dbReference>
<keyword evidence="3" id="KW-0805">Transcription regulation</keyword>
<evidence type="ECO:0000256" key="4">
    <source>
        <dbReference type="ARBA" id="ARBA00023163"/>
    </source>
</evidence>
<dbReference type="CDD" id="cd00156">
    <property type="entry name" value="REC"/>
    <property type="match status" value="1"/>
</dbReference>
<keyword evidence="2" id="KW-0067">ATP-binding</keyword>
<dbReference type="InterPro" id="IPR027417">
    <property type="entry name" value="P-loop_NTPase"/>
</dbReference>
<keyword evidence="5" id="KW-0597">Phosphoprotein</keyword>
<dbReference type="InterPro" id="IPR025944">
    <property type="entry name" value="Sigma_54_int_dom_CS"/>
</dbReference>
<feature type="domain" description="Sigma-54 factor interaction" evidence="6">
    <location>
        <begin position="131"/>
        <end position="358"/>
    </location>
</feature>
<protein>
    <submittedName>
        <fullName evidence="8">Sigma-54 dependent transcriptional regulator</fullName>
    </submittedName>
</protein>
<dbReference type="Gene3D" id="1.10.10.60">
    <property type="entry name" value="Homeodomain-like"/>
    <property type="match status" value="1"/>
</dbReference>
<dbReference type="CDD" id="cd00009">
    <property type="entry name" value="AAA"/>
    <property type="match status" value="1"/>
</dbReference>
<proteinExistence type="predicted"/>
<comment type="caution">
    <text evidence="8">The sequence shown here is derived from an EMBL/GenBank/DDBJ whole genome shotgun (WGS) entry which is preliminary data.</text>
</comment>
<dbReference type="Proteomes" id="UP001501337">
    <property type="component" value="Unassembled WGS sequence"/>
</dbReference>
<keyword evidence="4" id="KW-0804">Transcription</keyword>
<dbReference type="InterPro" id="IPR025662">
    <property type="entry name" value="Sigma_54_int_dom_ATP-bd_1"/>
</dbReference>
<evidence type="ECO:0000259" key="6">
    <source>
        <dbReference type="PROSITE" id="PS50045"/>
    </source>
</evidence>
<dbReference type="Pfam" id="PF00072">
    <property type="entry name" value="Response_reg"/>
    <property type="match status" value="1"/>
</dbReference>
<dbReference type="Pfam" id="PF00158">
    <property type="entry name" value="Sigma54_activat"/>
    <property type="match status" value="1"/>
</dbReference>
<evidence type="ECO:0000259" key="7">
    <source>
        <dbReference type="PROSITE" id="PS50110"/>
    </source>
</evidence>
<sequence>MLNILLVDDDHAFSEAFSEMIEMLGHHATLAHSVAEAKQALAVEQFDLGLLDLMLPDGSGLELLDEMSKGQRATHLAIITGHPVVKAQVRTLCGPHISYLTKPISLDQIKSLLAKAGDKGQVDDGLHFDCLVGESEVMKKLYKTIARVADSGANVMLLGESGVGKELVARAIHNCATPTGAFVAANCGAFSRELIGSELFGHEKGSFTGAIARKGGLFERADQGTLFLDEVTEMPLDLQPTLLRTLETGMVLRVGGTKELPVQCRVISATNRSPQEIAEKNCLREDIYYRLAVFPITIPPLRDRRGDIPLLARHFLKELNERGGTTLELPERDMAKLQGYDWPGNVRELRHTIHRAYIMSDPESNEIEFPDQLASPFSSEEIAPTGLRVGTTIEDTERQLILMTVEELGGDKRKAAEMLGVSLKTLYNRLNQYERVKE</sequence>
<gene>
    <name evidence="8" type="ORF">GCM10022278_29330</name>
</gene>
<dbReference type="PRINTS" id="PR01590">
    <property type="entry name" value="HTHFIS"/>
</dbReference>
<dbReference type="SUPFAM" id="SSF52540">
    <property type="entry name" value="P-loop containing nucleoside triphosphate hydrolases"/>
    <property type="match status" value="1"/>
</dbReference>
<reference evidence="9" key="1">
    <citation type="journal article" date="2019" name="Int. J. Syst. Evol. Microbiol.">
        <title>The Global Catalogue of Microorganisms (GCM) 10K type strain sequencing project: providing services to taxonomists for standard genome sequencing and annotation.</title>
        <authorList>
            <consortium name="The Broad Institute Genomics Platform"/>
            <consortium name="The Broad Institute Genome Sequencing Center for Infectious Disease"/>
            <person name="Wu L."/>
            <person name="Ma J."/>
        </authorList>
    </citation>
    <scope>NUCLEOTIDE SEQUENCE [LARGE SCALE GENOMIC DNA]</scope>
    <source>
        <strain evidence="9">JCM 17555</strain>
    </source>
</reference>
<dbReference type="InterPro" id="IPR002197">
    <property type="entry name" value="HTH_Fis"/>
</dbReference>
<dbReference type="RefSeq" id="WP_344807674.1">
    <property type="nucleotide sequence ID" value="NZ_BAABBO010000012.1"/>
</dbReference>
<dbReference type="PANTHER" id="PTHR32071:SF57">
    <property type="entry name" value="C4-DICARBOXYLATE TRANSPORT TRANSCRIPTIONAL REGULATORY PROTEIN DCTD"/>
    <property type="match status" value="1"/>
</dbReference>
<dbReference type="InterPro" id="IPR003593">
    <property type="entry name" value="AAA+_ATPase"/>
</dbReference>
<dbReference type="PROSITE" id="PS00688">
    <property type="entry name" value="SIGMA54_INTERACT_3"/>
    <property type="match status" value="1"/>
</dbReference>
<dbReference type="Gene3D" id="3.40.50.300">
    <property type="entry name" value="P-loop containing nucleotide triphosphate hydrolases"/>
    <property type="match status" value="1"/>
</dbReference>
<dbReference type="Pfam" id="PF02954">
    <property type="entry name" value="HTH_8"/>
    <property type="match status" value="1"/>
</dbReference>
<dbReference type="InterPro" id="IPR011006">
    <property type="entry name" value="CheY-like_superfamily"/>
</dbReference>
<name>A0ABP7PQS6_9GAMM</name>
<keyword evidence="9" id="KW-1185">Reference proteome</keyword>
<dbReference type="PROSITE" id="PS00675">
    <property type="entry name" value="SIGMA54_INTERACT_1"/>
    <property type="match status" value="1"/>
</dbReference>